<keyword evidence="3" id="KW-1185">Reference proteome</keyword>
<organism evidence="2 3">
    <name type="scientific">Orbilia javanica</name>
    <dbReference type="NCBI Taxonomy" id="47235"/>
    <lineage>
        <taxon>Eukaryota</taxon>
        <taxon>Fungi</taxon>
        <taxon>Dikarya</taxon>
        <taxon>Ascomycota</taxon>
        <taxon>Pezizomycotina</taxon>
        <taxon>Orbiliomycetes</taxon>
        <taxon>Orbiliales</taxon>
        <taxon>Orbiliaceae</taxon>
        <taxon>Orbilia</taxon>
    </lineage>
</organism>
<keyword evidence="1" id="KW-1133">Transmembrane helix</keyword>
<feature type="transmembrane region" description="Helical" evidence="1">
    <location>
        <begin position="73"/>
        <end position="100"/>
    </location>
</feature>
<reference evidence="2 3" key="1">
    <citation type="submission" date="2019-10" db="EMBL/GenBank/DDBJ databases">
        <authorList>
            <person name="Palmer J.M."/>
        </authorList>
    </citation>
    <scope>NUCLEOTIDE SEQUENCE [LARGE SCALE GENOMIC DNA]</scope>
    <source>
        <strain evidence="2 3">TWF718</strain>
    </source>
</reference>
<proteinExistence type="predicted"/>
<feature type="transmembrane region" description="Helical" evidence="1">
    <location>
        <begin position="227"/>
        <end position="252"/>
    </location>
</feature>
<gene>
    <name evidence="2" type="ORF">TWF718_006644</name>
</gene>
<accession>A0AAN8MS56</accession>
<evidence type="ECO:0000256" key="1">
    <source>
        <dbReference type="SAM" id="Phobius"/>
    </source>
</evidence>
<evidence type="ECO:0000313" key="3">
    <source>
        <dbReference type="Proteomes" id="UP001313282"/>
    </source>
</evidence>
<protein>
    <submittedName>
        <fullName evidence="2">Uncharacterized protein</fullName>
    </submittedName>
</protein>
<comment type="caution">
    <text evidence="2">The sequence shown here is derived from an EMBL/GenBank/DDBJ whole genome shotgun (WGS) entry which is preliminary data.</text>
</comment>
<name>A0AAN8MS56_9PEZI</name>
<feature type="transmembrane region" description="Helical" evidence="1">
    <location>
        <begin position="120"/>
        <end position="137"/>
    </location>
</feature>
<sequence>MAPRRGGSGGGGGSFENRCSRVGAFEDDLDKAAIGVAGGILLLFFILSCCVISRSGKRKKAGQEKSILRWYQYGIALFLVLAWFILLIVNDVLSECGIIYSGNIESSAIQTAVIVTQKFTEMYLMGIILFVVVKRMFQLAGSLSLKRTMVILGGIFFAIVAIVFVAYMVILGLTDWGVNIGRTAFTTRFKLAEAYAALYLLLVIFAMVGLILAWVRLAKKPERKQGVTGWIPVLIICLLGFSVHNVVIVFLIDYDLFSLTRLGLTIGVSLALFFFFGAFFSVFMIARGKGWDFLHLPQDIQPKYSAPPPMGSPYTQSPYDSMLSPDGAKRMSYASHSTAPTAAPPYMGATGMAYSGNGVYEPQGQTYQAGGWTSGGYAPVGQVSTGYTAPVGAASREV</sequence>
<dbReference type="EMBL" id="JAVHNR010000004">
    <property type="protein sequence ID" value="KAK6344685.1"/>
    <property type="molecule type" value="Genomic_DNA"/>
</dbReference>
<keyword evidence="1" id="KW-0472">Membrane</keyword>
<feature type="transmembrane region" description="Helical" evidence="1">
    <location>
        <begin position="149"/>
        <end position="174"/>
    </location>
</feature>
<dbReference type="Proteomes" id="UP001313282">
    <property type="component" value="Unassembled WGS sequence"/>
</dbReference>
<evidence type="ECO:0000313" key="2">
    <source>
        <dbReference type="EMBL" id="KAK6344685.1"/>
    </source>
</evidence>
<dbReference type="AlphaFoldDB" id="A0AAN8MS56"/>
<feature type="transmembrane region" description="Helical" evidence="1">
    <location>
        <begin position="194"/>
        <end position="215"/>
    </location>
</feature>
<feature type="transmembrane region" description="Helical" evidence="1">
    <location>
        <begin position="32"/>
        <end position="52"/>
    </location>
</feature>
<feature type="transmembrane region" description="Helical" evidence="1">
    <location>
        <begin position="264"/>
        <end position="286"/>
    </location>
</feature>
<keyword evidence="1" id="KW-0812">Transmembrane</keyword>